<dbReference type="HOGENOM" id="CLU_1973810_0_0_1"/>
<evidence type="ECO:0000313" key="2">
    <source>
        <dbReference type="EMBL" id="AES87783.1"/>
    </source>
</evidence>
<dbReference type="AlphaFoldDB" id="G7JPB8"/>
<keyword evidence="4" id="KW-1185">Reference proteome</keyword>
<evidence type="ECO:0000313" key="3">
    <source>
        <dbReference type="EnsemblPlants" id="AES87783"/>
    </source>
</evidence>
<reference evidence="2 4" key="1">
    <citation type="journal article" date="2011" name="Nature">
        <title>The Medicago genome provides insight into the evolution of rhizobial symbioses.</title>
        <authorList>
            <person name="Young N.D."/>
            <person name="Debelle F."/>
            <person name="Oldroyd G.E."/>
            <person name="Geurts R."/>
            <person name="Cannon S.B."/>
            <person name="Udvardi M.K."/>
            <person name="Benedito V.A."/>
            <person name="Mayer K.F."/>
            <person name="Gouzy J."/>
            <person name="Schoof H."/>
            <person name="Van de Peer Y."/>
            <person name="Proost S."/>
            <person name="Cook D.R."/>
            <person name="Meyers B.C."/>
            <person name="Spannagl M."/>
            <person name="Cheung F."/>
            <person name="De Mita S."/>
            <person name="Krishnakumar V."/>
            <person name="Gundlach H."/>
            <person name="Zhou S."/>
            <person name="Mudge J."/>
            <person name="Bharti A.K."/>
            <person name="Murray J.D."/>
            <person name="Naoumkina M.A."/>
            <person name="Rosen B."/>
            <person name="Silverstein K.A."/>
            <person name="Tang H."/>
            <person name="Rombauts S."/>
            <person name="Zhao P.X."/>
            <person name="Zhou P."/>
            <person name="Barbe V."/>
            <person name="Bardou P."/>
            <person name="Bechner M."/>
            <person name="Bellec A."/>
            <person name="Berger A."/>
            <person name="Berges H."/>
            <person name="Bidwell S."/>
            <person name="Bisseling T."/>
            <person name="Choisne N."/>
            <person name="Couloux A."/>
            <person name="Denny R."/>
            <person name="Deshpande S."/>
            <person name="Dai X."/>
            <person name="Doyle J.J."/>
            <person name="Dudez A.M."/>
            <person name="Farmer A.D."/>
            <person name="Fouteau S."/>
            <person name="Franken C."/>
            <person name="Gibelin C."/>
            <person name="Gish J."/>
            <person name="Goldstein S."/>
            <person name="Gonzalez A.J."/>
            <person name="Green P.J."/>
            <person name="Hallab A."/>
            <person name="Hartog M."/>
            <person name="Hua A."/>
            <person name="Humphray S.J."/>
            <person name="Jeong D.H."/>
            <person name="Jing Y."/>
            <person name="Jocker A."/>
            <person name="Kenton S.M."/>
            <person name="Kim D.J."/>
            <person name="Klee K."/>
            <person name="Lai H."/>
            <person name="Lang C."/>
            <person name="Lin S."/>
            <person name="Macmil S.L."/>
            <person name="Magdelenat G."/>
            <person name="Matthews L."/>
            <person name="McCorrison J."/>
            <person name="Monaghan E.L."/>
            <person name="Mun J.H."/>
            <person name="Najar F.Z."/>
            <person name="Nicholson C."/>
            <person name="Noirot C."/>
            <person name="O'Bleness M."/>
            <person name="Paule C.R."/>
            <person name="Poulain J."/>
            <person name="Prion F."/>
            <person name="Qin B."/>
            <person name="Qu C."/>
            <person name="Retzel E.F."/>
            <person name="Riddle C."/>
            <person name="Sallet E."/>
            <person name="Samain S."/>
            <person name="Samson N."/>
            <person name="Sanders I."/>
            <person name="Saurat O."/>
            <person name="Scarpelli C."/>
            <person name="Schiex T."/>
            <person name="Segurens B."/>
            <person name="Severin A.J."/>
            <person name="Sherrier D.J."/>
            <person name="Shi R."/>
            <person name="Sims S."/>
            <person name="Singer S.R."/>
            <person name="Sinharoy S."/>
            <person name="Sterck L."/>
            <person name="Viollet A."/>
            <person name="Wang B.B."/>
            <person name="Wang K."/>
            <person name="Wang M."/>
            <person name="Wang X."/>
            <person name="Warfsmann J."/>
            <person name="Weissenbach J."/>
            <person name="White D.D."/>
            <person name="White J.D."/>
            <person name="Wiley G.B."/>
            <person name="Wincker P."/>
            <person name="Xing Y."/>
            <person name="Yang L."/>
            <person name="Yao Z."/>
            <person name="Ying F."/>
            <person name="Zhai J."/>
            <person name="Zhou L."/>
            <person name="Zuber A."/>
            <person name="Denarie J."/>
            <person name="Dixon R.A."/>
            <person name="May G.D."/>
            <person name="Schwartz D.C."/>
            <person name="Rogers J."/>
            <person name="Quetier F."/>
            <person name="Town C.D."/>
            <person name="Roe B.A."/>
        </authorList>
    </citation>
    <scope>NUCLEOTIDE SEQUENCE [LARGE SCALE GENOMIC DNA]</scope>
    <source>
        <strain evidence="2">A17</strain>
        <strain evidence="3 4">cv. Jemalong A17</strain>
    </source>
</reference>
<sequence length="127" mass="14530">MTSSEAPTQPSTEASTPDFQRNVRVKTDIASGHCKIVKVDGKEKSQCILSGETGQVETCNKVPEEVRFKMKQNREETRLKKRRIEQETNSFIEEIGDEGQTQRVRLIRIKGQDKQNRTEQVGESQHK</sequence>
<reference evidence="3" key="3">
    <citation type="submission" date="2015-04" db="UniProtKB">
        <authorList>
            <consortium name="EnsemblPlants"/>
        </authorList>
    </citation>
    <scope>IDENTIFICATION</scope>
    <source>
        <strain evidence="3">cv. Jemalong A17</strain>
    </source>
</reference>
<dbReference type="Proteomes" id="UP000002051">
    <property type="component" value="Chromosome 4"/>
</dbReference>
<reference evidence="2 4" key="2">
    <citation type="journal article" date="2014" name="BMC Genomics">
        <title>An improved genome release (version Mt4.0) for the model legume Medicago truncatula.</title>
        <authorList>
            <person name="Tang H."/>
            <person name="Krishnakumar V."/>
            <person name="Bidwell S."/>
            <person name="Rosen B."/>
            <person name="Chan A."/>
            <person name="Zhou S."/>
            <person name="Gentzbittel L."/>
            <person name="Childs K.L."/>
            <person name="Yandell M."/>
            <person name="Gundlach H."/>
            <person name="Mayer K.F."/>
            <person name="Schwartz D.C."/>
            <person name="Town C.D."/>
        </authorList>
    </citation>
    <scope>GENOME REANNOTATION</scope>
    <source>
        <strain evidence="3 4">cv. Jemalong A17</strain>
    </source>
</reference>
<evidence type="ECO:0000313" key="4">
    <source>
        <dbReference type="Proteomes" id="UP000002051"/>
    </source>
</evidence>
<protein>
    <submittedName>
        <fullName evidence="2 3">Uncharacterized protein</fullName>
    </submittedName>
</protein>
<name>G7JPB8_MEDTR</name>
<dbReference type="PaxDb" id="3880-AES87783"/>
<feature type="compositionally biased region" description="Polar residues" evidence="1">
    <location>
        <begin position="1"/>
        <end position="19"/>
    </location>
</feature>
<feature type="region of interest" description="Disordered" evidence="1">
    <location>
        <begin position="1"/>
        <end position="23"/>
    </location>
</feature>
<organism evidence="2 4">
    <name type="scientific">Medicago truncatula</name>
    <name type="common">Barrel medic</name>
    <name type="synonym">Medicago tribuloides</name>
    <dbReference type="NCBI Taxonomy" id="3880"/>
    <lineage>
        <taxon>Eukaryota</taxon>
        <taxon>Viridiplantae</taxon>
        <taxon>Streptophyta</taxon>
        <taxon>Embryophyta</taxon>
        <taxon>Tracheophyta</taxon>
        <taxon>Spermatophyta</taxon>
        <taxon>Magnoliopsida</taxon>
        <taxon>eudicotyledons</taxon>
        <taxon>Gunneridae</taxon>
        <taxon>Pentapetalae</taxon>
        <taxon>rosids</taxon>
        <taxon>fabids</taxon>
        <taxon>Fabales</taxon>
        <taxon>Fabaceae</taxon>
        <taxon>Papilionoideae</taxon>
        <taxon>50 kb inversion clade</taxon>
        <taxon>NPAAA clade</taxon>
        <taxon>Hologalegina</taxon>
        <taxon>IRL clade</taxon>
        <taxon>Trifolieae</taxon>
        <taxon>Medicago</taxon>
    </lineage>
</organism>
<evidence type="ECO:0000256" key="1">
    <source>
        <dbReference type="SAM" id="MobiDB-lite"/>
    </source>
</evidence>
<accession>G7JPB8</accession>
<gene>
    <name evidence="2" type="ordered locus">MTR_4g034630</name>
</gene>
<proteinExistence type="predicted"/>
<dbReference type="EMBL" id="CM001220">
    <property type="protein sequence ID" value="AES87783.1"/>
    <property type="molecule type" value="Genomic_DNA"/>
</dbReference>
<dbReference type="EnsemblPlants" id="AES87783">
    <property type="protein sequence ID" value="AES87783"/>
    <property type="gene ID" value="MTR_4g034630"/>
</dbReference>